<keyword evidence="3" id="KW-0597">Phosphoprotein</keyword>
<dbReference type="PANTHER" id="PTHR14150">
    <property type="entry name" value="U3 SMALL NUCLEOLAR RNA-ASSOCIATED PROTEIN 14"/>
    <property type="match status" value="1"/>
</dbReference>
<keyword evidence="7" id="KW-1185">Reference proteome</keyword>
<protein>
    <recommendedName>
        <fullName evidence="8">U3 small nucleolar RNA-associated protein 14 homolog A</fullName>
    </recommendedName>
</protein>
<evidence type="ECO:0000256" key="1">
    <source>
        <dbReference type="ARBA" id="ARBA00004604"/>
    </source>
</evidence>
<keyword evidence="4" id="KW-0539">Nucleus</keyword>
<name>A0ABN7NCG5_TIMPD</name>
<sequence>MVEHSNGNIIVPENDSDFVDSDNEVNEKPHTVLLEAISQLGGKQRVKPPTRKEPSLQVSEFHLVKRGTGFRSDVNLNELVQVLGQRSSHAKIGRKLQSIQKKSKTLKKPLEKSLSEKIQRSLGFENVKKELGKWDAVVHKNRSSDSLSFPLNRPDSRVPTSNALIANWKSQKPTPMEAQLEEILSGSAIVQEDRKAEEVEYPLSLEEMIERRKEMAKLRAVQSFQAAKAVRQKKIKSKKYHRLQRRENVRKQLKNFEQLKKEDPEAALKQLEQIERSRAEERMTLRHRSTGKWAHSKAIRAKYDTEACKDMQKSRQVLAEQLAISRDLTQKLRKVSTSSDEDKDDEVEVLDTEADGVKKSEIDQFVSGYRKFWEEQIQKKALTNGTVSSPTKNVSQIVNNKSEQNKKVEKLKIPMSVVEKVEELTEGGGLQCTDEVMTKLIKHDKSCNQNKMIENTYSPNQSLVAIKKNVCDDAIKSDSLEGRDETSREESSTAVTASGDFIVTVAKENTSKTHSNITGKKRANKRDKESNLASNVGWVEMEINKKSHQGGDKIDNIHIDDIFNEMETKLWHKVNKKLKTLKTRMHINKTYTDKVEDEDGLKSIKVNKAPSLEMKKSVKRPVIDEELTEIAGKENHTNISIGTEVDEIISVWESKKLEKETSLENRNLVIDPNDYLKIKPKYLRSEHPDLATRGDEGIDDEEDEEEMKRYNIVAEAFADDNVVADFSQEKKEAVVKSTPQNIDLSMPGWGDWAGQNISVSKRKKRRFVIKIPKDAPRRDENKGNVIINQEKDIKVKQHQVSDLPFPFESVKDFEASIRAPIGNNWVPEMAHRKMIRPEVLTMMGTVIQPMDNEALIIKKKK</sequence>
<organism evidence="6 7">
    <name type="scientific">Timema podura</name>
    <name type="common">Walking stick</name>
    <dbReference type="NCBI Taxonomy" id="61482"/>
    <lineage>
        <taxon>Eukaryota</taxon>
        <taxon>Metazoa</taxon>
        <taxon>Ecdysozoa</taxon>
        <taxon>Arthropoda</taxon>
        <taxon>Hexapoda</taxon>
        <taxon>Insecta</taxon>
        <taxon>Pterygota</taxon>
        <taxon>Neoptera</taxon>
        <taxon>Polyneoptera</taxon>
        <taxon>Phasmatodea</taxon>
        <taxon>Timematodea</taxon>
        <taxon>Timematoidea</taxon>
        <taxon>Timematidae</taxon>
        <taxon>Timema</taxon>
    </lineage>
</organism>
<evidence type="ECO:0000313" key="6">
    <source>
        <dbReference type="EMBL" id="CAG2053551.1"/>
    </source>
</evidence>
<dbReference type="EMBL" id="CAJPIN010000476">
    <property type="protein sequence ID" value="CAG2053551.1"/>
    <property type="molecule type" value="Genomic_DNA"/>
</dbReference>
<comment type="subcellular location">
    <subcellularLocation>
        <location evidence="1">Nucleus</location>
        <location evidence="1">Nucleolus</location>
    </subcellularLocation>
</comment>
<feature type="compositionally biased region" description="Acidic residues" evidence="5">
    <location>
        <begin position="14"/>
        <end position="23"/>
    </location>
</feature>
<evidence type="ECO:0000313" key="7">
    <source>
        <dbReference type="Proteomes" id="UP001153148"/>
    </source>
</evidence>
<gene>
    <name evidence="6" type="ORF">TPAB3V08_LOCUS602</name>
</gene>
<evidence type="ECO:0008006" key="8">
    <source>
        <dbReference type="Google" id="ProtNLM"/>
    </source>
</evidence>
<dbReference type="Proteomes" id="UP001153148">
    <property type="component" value="Unassembled WGS sequence"/>
</dbReference>
<dbReference type="PANTHER" id="PTHR14150:SF12">
    <property type="entry name" value="U3 SMALL NUCLEOLAR RNA-ASSOCIATED PROTEIN 14 HOMOLOG A"/>
    <property type="match status" value="1"/>
</dbReference>
<feature type="region of interest" description="Disordered" evidence="5">
    <location>
        <begin position="511"/>
        <end position="531"/>
    </location>
</feature>
<dbReference type="Pfam" id="PF04615">
    <property type="entry name" value="Utp14"/>
    <property type="match status" value="1"/>
</dbReference>
<comment type="caution">
    <text evidence="6">The sequence shown here is derived from an EMBL/GenBank/DDBJ whole genome shotgun (WGS) entry which is preliminary data.</text>
</comment>
<evidence type="ECO:0000256" key="3">
    <source>
        <dbReference type="ARBA" id="ARBA00022553"/>
    </source>
</evidence>
<evidence type="ECO:0000256" key="5">
    <source>
        <dbReference type="SAM" id="MobiDB-lite"/>
    </source>
</evidence>
<feature type="region of interest" description="Disordered" evidence="5">
    <location>
        <begin position="1"/>
        <end position="23"/>
    </location>
</feature>
<accession>A0ABN7NCG5</accession>
<evidence type="ECO:0000256" key="2">
    <source>
        <dbReference type="ARBA" id="ARBA00007774"/>
    </source>
</evidence>
<evidence type="ECO:0000256" key="4">
    <source>
        <dbReference type="ARBA" id="ARBA00023242"/>
    </source>
</evidence>
<comment type="similarity">
    <text evidence="2">Belongs to the UTP14 family.</text>
</comment>
<dbReference type="InterPro" id="IPR006709">
    <property type="entry name" value="SSU_processome_Utp14"/>
</dbReference>
<reference evidence="6" key="1">
    <citation type="submission" date="2021-03" db="EMBL/GenBank/DDBJ databases">
        <authorList>
            <person name="Tran Van P."/>
        </authorList>
    </citation>
    <scope>NUCLEOTIDE SEQUENCE</scope>
</reference>
<proteinExistence type="inferred from homology"/>
<feature type="non-terminal residue" evidence="6">
    <location>
        <position position="861"/>
    </location>
</feature>